<dbReference type="InterPro" id="IPR004255">
    <property type="entry name" value="O-acyltransferase_WSD1_N"/>
</dbReference>
<evidence type="ECO:0000256" key="8">
    <source>
        <dbReference type="ARBA" id="ARBA00023098"/>
    </source>
</evidence>
<evidence type="ECO:0000256" key="5">
    <source>
        <dbReference type="ARBA" id="ARBA00022516"/>
    </source>
</evidence>
<dbReference type="UniPathway" id="UPA00282"/>
<dbReference type="Proteomes" id="UP000019205">
    <property type="component" value="Chromosome"/>
</dbReference>
<dbReference type="PANTHER" id="PTHR31650">
    <property type="entry name" value="O-ACYLTRANSFERASE (WSD1-LIKE) FAMILY PROTEIN"/>
    <property type="match status" value="1"/>
</dbReference>
<dbReference type="InterPro" id="IPR045034">
    <property type="entry name" value="O-acyltransferase_WSD1-like"/>
</dbReference>
<evidence type="ECO:0000256" key="9">
    <source>
        <dbReference type="ARBA" id="ARBA00023315"/>
    </source>
</evidence>
<feature type="region of interest" description="Disordered" evidence="11">
    <location>
        <begin position="466"/>
        <end position="575"/>
    </location>
</feature>
<dbReference type="Gene3D" id="3.30.559.30">
    <property type="entry name" value="Nonribosomal peptide synthetase, condensation domain"/>
    <property type="match status" value="1"/>
</dbReference>
<dbReference type="SUPFAM" id="SSF52777">
    <property type="entry name" value="CoA-dependent acyltransferases"/>
    <property type="match status" value="2"/>
</dbReference>
<keyword evidence="5" id="KW-0444">Lipid biosynthesis</keyword>
<dbReference type="GO" id="GO:0006071">
    <property type="term" value="P:glycerol metabolic process"/>
    <property type="evidence" value="ECO:0007669"/>
    <property type="project" value="UniProtKB-KW"/>
</dbReference>
<feature type="compositionally biased region" description="Low complexity" evidence="11">
    <location>
        <begin position="480"/>
        <end position="492"/>
    </location>
</feature>
<protein>
    <recommendedName>
        <fullName evidence="4">diacylglycerol O-acyltransferase</fullName>
        <ecNumber evidence="4">2.3.1.20</ecNumber>
    </recommendedName>
</protein>
<dbReference type="InterPro" id="IPR009721">
    <property type="entry name" value="O-acyltransferase_WSD1_C"/>
</dbReference>
<evidence type="ECO:0000313" key="15">
    <source>
        <dbReference type="Proteomes" id="UP000019205"/>
    </source>
</evidence>
<keyword evidence="7" id="KW-0319">Glycerol metabolism</keyword>
<dbReference type="InterPro" id="IPR014292">
    <property type="entry name" value="Acyl_transf_WS/DGAT"/>
</dbReference>
<evidence type="ECO:0000256" key="7">
    <source>
        <dbReference type="ARBA" id="ARBA00022798"/>
    </source>
</evidence>
<keyword evidence="6 14" id="KW-0808">Transferase</keyword>
<dbReference type="EMBL" id="AAOA02000001">
    <property type="protein sequence ID" value="EAQ99324.2"/>
    <property type="molecule type" value="Genomic_DNA"/>
</dbReference>
<dbReference type="GO" id="GO:0001666">
    <property type="term" value="P:response to hypoxia"/>
    <property type="evidence" value="ECO:0007669"/>
    <property type="project" value="TreeGrafter"/>
</dbReference>
<evidence type="ECO:0000256" key="10">
    <source>
        <dbReference type="ARBA" id="ARBA00048109"/>
    </source>
</evidence>
<feature type="domain" description="O-acyltransferase WSD1-like N-terminal" evidence="12">
    <location>
        <begin position="9"/>
        <end position="275"/>
    </location>
</feature>
<sequence>MRRIDLASAGFLLLEKRETPMHVGGVNLFTLPEGADEQEFLTSVRTLLRESTEFRKPFGEYVVSGKSGLFWETDEHIDMDYHVRHSALPSPGRYRELFALASRLHTTLLDRTRPLWELHIIEGLQNRQFAVYNKVHHAAIDGVGAMHITQAMCSEEPDESPSYAPYSRQAYEVYKQARFGNRPEAGNPSKRDMRNVLEALKQQYDSSINLATAMRRFGLAFVGRSGNLAVPWHNVPKTSINTRVSGARRFVAQTFAFDRVKNVCKAMDATVNDIVLAMCAGALRRYLLSRDELPLHSLKAMAPVSLREEGDVDSSNAIGFITADMATNVYDPEKRLRTIQESMRAGKDLLRELSPAEGALFMQLTQLPALLTSILGLGSKFPAFSTVVSNVPGPRKPLYWQGARLDGMYPASIVFDGFAMNITLVSYHDQLDFGIVACRRSMPQIQRIIDHLEDALAELENVAGISGAGRRASDKRRGSRAPAKAPAGATGKAKTKAKTKTRAPGKSKTASPSKAKAKAKSTSAAKTKTRSKTKTQAKTPAKAKAKTKAKTQTKAKTKAKRPVRKAAVKPKLASS</sequence>
<feature type="domain" description="O-acyltransferase WSD1 C-terminal" evidence="13">
    <location>
        <begin position="316"/>
        <end position="459"/>
    </location>
</feature>
<keyword evidence="15" id="KW-1185">Reference proteome</keyword>
<comment type="caution">
    <text evidence="14">The sequence shown here is derived from an EMBL/GenBank/DDBJ whole genome shotgun (WGS) entry which is preliminary data.</text>
</comment>
<feature type="compositionally biased region" description="Low complexity" evidence="11">
    <location>
        <begin position="506"/>
        <end position="526"/>
    </location>
</feature>
<keyword evidence="8" id="KW-0443">Lipid metabolism</keyword>
<evidence type="ECO:0000256" key="3">
    <source>
        <dbReference type="ARBA" id="ARBA00009587"/>
    </source>
</evidence>
<dbReference type="GO" id="GO:0071731">
    <property type="term" value="P:response to nitric oxide"/>
    <property type="evidence" value="ECO:0007669"/>
    <property type="project" value="TreeGrafter"/>
</dbReference>
<dbReference type="AlphaFoldDB" id="A4A3Q1"/>
<organism evidence="14 15">
    <name type="scientific">Congregibacter litoralis KT71</name>
    <dbReference type="NCBI Taxonomy" id="314285"/>
    <lineage>
        <taxon>Bacteria</taxon>
        <taxon>Pseudomonadati</taxon>
        <taxon>Pseudomonadota</taxon>
        <taxon>Gammaproteobacteria</taxon>
        <taxon>Cellvibrionales</taxon>
        <taxon>Halieaceae</taxon>
        <taxon>Congregibacter</taxon>
    </lineage>
</organism>
<evidence type="ECO:0000259" key="13">
    <source>
        <dbReference type="Pfam" id="PF06974"/>
    </source>
</evidence>
<dbReference type="STRING" id="314285.KT71_16681"/>
<comment type="similarity">
    <text evidence="3">Belongs to the long-chain O-acyltransferase family.</text>
</comment>
<evidence type="ECO:0000256" key="11">
    <source>
        <dbReference type="SAM" id="MobiDB-lite"/>
    </source>
</evidence>
<dbReference type="GO" id="GO:0005886">
    <property type="term" value="C:plasma membrane"/>
    <property type="evidence" value="ECO:0007669"/>
    <property type="project" value="TreeGrafter"/>
</dbReference>
<accession>A4A3Q1</accession>
<gene>
    <name evidence="14" type="ORF">KT71_16681</name>
</gene>
<dbReference type="Pfam" id="PF03007">
    <property type="entry name" value="WS_DGAT_cat"/>
    <property type="match status" value="1"/>
</dbReference>
<dbReference type="RefSeq" id="WP_023659496.1">
    <property type="nucleotide sequence ID" value="NZ_CM002299.1"/>
</dbReference>
<comment type="pathway">
    <text evidence="1">Glycerolipid metabolism; triacylglycerol biosynthesis.</text>
</comment>
<reference evidence="14 15" key="1">
    <citation type="journal article" date="2007" name="Proc. Natl. Acad. Sci. U.S.A.">
        <title>Characterization of a marine gammaproteobacterium capable of aerobic anoxygenic photosynthesis.</title>
        <authorList>
            <person name="Fuchs B.M."/>
            <person name="Spring S."/>
            <person name="Teeling H."/>
            <person name="Quast C."/>
            <person name="Wulf J."/>
            <person name="Schattenhofer M."/>
            <person name="Yan S."/>
            <person name="Ferriera S."/>
            <person name="Johnson J."/>
            <person name="Glockner F.O."/>
            <person name="Amann R."/>
        </authorList>
    </citation>
    <scope>NUCLEOTIDE SEQUENCE [LARGE SCALE GENOMIC DNA]</scope>
    <source>
        <strain evidence="14">KT71</strain>
    </source>
</reference>
<dbReference type="GO" id="GO:0019432">
    <property type="term" value="P:triglyceride biosynthetic process"/>
    <property type="evidence" value="ECO:0007669"/>
    <property type="project" value="UniProtKB-UniPathway"/>
</dbReference>
<evidence type="ECO:0000256" key="6">
    <source>
        <dbReference type="ARBA" id="ARBA00022679"/>
    </source>
</evidence>
<dbReference type="OrthoDB" id="9810950at2"/>
<evidence type="ECO:0000313" key="14">
    <source>
        <dbReference type="EMBL" id="EAQ99324.2"/>
    </source>
</evidence>
<evidence type="ECO:0000259" key="12">
    <source>
        <dbReference type="Pfam" id="PF03007"/>
    </source>
</evidence>
<dbReference type="eggNOG" id="COG1020">
    <property type="taxonomic scope" value="Bacteria"/>
</dbReference>
<dbReference type="Pfam" id="PF06974">
    <property type="entry name" value="WS_DGAT_C"/>
    <property type="match status" value="1"/>
</dbReference>
<comment type="pathway">
    <text evidence="2">Lipid metabolism.</text>
</comment>
<dbReference type="GO" id="GO:0004144">
    <property type="term" value="F:diacylglycerol O-acyltransferase activity"/>
    <property type="evidence" value="ECO:0007669"/>
    <property type="project" value="UniProtKB-EC"/>
</dbReference>
<feature type="compositionally biased region" description="Basic residues" evidence="11">
    <location>
        <begin position="527"/>
        <end position="568"/>
    </location>
</feature>
<dbReference type="PANTHER" id="PTHR31650:SF1">
    <property type="entry name" value="WAX ESTER SYNTHASE_DIACYLGLYCEROL ACYLTRANSFERASE 4-RELATED"/>
    <property type="match status" value="1"/>
</dbReference>
<keyword evidence="9 14" id="KW-0012">Acyltransferase</keyword>
<proteinExistence type="inferred from homology"/>
<evidence type="ECO:0000256" key="4">
    <source>
        <dbReference type="ARBA" id="ARBA00013244"/>
    </source>
</evidence>
<dbReference type="NCBIfam" id="TIGR02946">
    <property type="entry name" value="acyl_WS_DGAT"/>
    <property type="match status" value="1"/>
</dbReference>
<feature type="compositionally biased region" description="Basic residues" evidence="11">
    <location>
        <begin position="493"/>
        <end position="505"/>
    </location>
</feature>
<dbReference type="GO" id="GO:0051701">
    <property type="term" value="P:biological process involved in interaction with host"/>
    <property type="evidence" value="ECO:0007669"/>
    <property type="project" value="TreeGrafter"/>
</dbReference>
<reference evidence="14 15" key="2">
    <citation type="journal article" date="2009" name="PLoS ONE">
        <title>The photosynthetic apparatus and its regulation in the aerobic gammaproteobacterium Congregibacter litoralis gen. nov., sp. nov.</title>
        <authorList>
            <person name="Spring S."/>
            <person name="Lunsdorf H."/>
            <person name="Fuchs B.M."/>
            <person name="Tindall B.J."/>
        </authorList>
    </citation>
    <scope>NUCLEOTIDE SEQUENCE [LARGE SCALE GENOMIC DNA]</scope>
    <source>
        <strain evidence="14">KT71</strain>
    </source>
</reference>
<comment type="catalytic activity">
    <reaction evidence="10">
        <text>an acyl-CoA + a 1,2-diacyl-sn-glycerol = a triacyl-sn-glycerol + CoA</text>
        <dbReference type="Rhea" id="RHEA:10868"/>
        <dbReference type="ChEBI" id="CHEBI:17815"/>
        <dbReference type="ChEBI" id="CHEBI:57287"/>
        <dbReference type="ChEBI" id="CHEBI:58342"/>
        <dbReference type="ChEBI" id="CHEBI:64615"/>
        <dbReference type="EC" id="2.3.1.20"/>
    </reaction>
</comment>
<evidence type="ECO:0000256" key="2">
    <source>
        <dbReference type="ARBA" id="ARBA00005189"/>
    </source>
</evidence>
<name>A4A3Q1_9GAMM</name>
<dbReference type="HOGENOM" id="CLU_024186_4_1_6"/>
<evidence type="ECO:0000256" key="1">
    <source>
        <dbReference type="ARBA" id="ARBA00004771"/>
    </source>
</evidence>
<dbReference type="EC" id="2.3.1.20" evidence="4"/>